<keyword evidence="6" id="KW-0175">Coiled coil</keyword>
<dbReference type="Proteomes" id="UP001347796">
    <property type="component" value="Unassembled WGS sequence"/>
</dbReference>
<feature type="coiled-coil region" evidence="6">
    <location>
        <begin position="837"/>
        <end position="864"/>
    </location>
</feature>
<organism evidence="9 10">
    <name type="scientific">Patella caerulea</name>
    <name type="common">Rayed Mediterranean limpet</name>
    <dbReference type="NCBI Taxonomy" id="87958"/>
    <lineage>
        <taxon>Eukaryota</taxon>
        <taxon>Metazoa</taxon>
        <taxon>Spiralia</taxon>
        <taxon>Lophotrochozoa</taxon>
        <taxon>Mollusca</taxon>
        <taxon>Gastropoda</taxon>
        <taxon>Patellogastropoda</taxon>
        <taxon>Patelloidea</taxon>
        <taxon>Patellidae</taxon>
        <taxon>Patella</taxon>
    </lineage>
</organism>
<feature type="domain" description="EF-hand" evidence="8">
    <location>
        <begin position="81"/>
        <end position="116"/>
    </location>
</feature>
<dbReference type="InterPro" id="IPR019775">
    <property type="entry name" value="WD40_repeat_CS"/>
</dbReference>
<proteinExistence type="predicted"/>
<feature type="region of interest" description="Disordered" evidence="7">
    <location>
        <begin position="730"/>
        <end position="815"/>
    </location>
</feature>
<feature type="compositionally biased region" description="Basic residues" evidence="7">
    <location>
        <begin position="1233"/>
        <end position="1243"/>
    </location>
</feature>
<dbReference type="InterPro" id="IPR002048">
    <property type="entry name" value="EF_hand_dom"/>
</dbReference>
<feature type="repeat" description="WD" evidence="5">
    <location>
        <begin position="589"/>
        <end position="623"/>
    </location>
</feature>
<evidence type="ECO:0000256" key="5">
    <source>
        <dbReference type="PROSITE-ProRule" id="PRU00221"/>
    </source>
</evidence>
<feature type="domain" description="EF-hand" evidence="8">
    <location>
        <begin position="118"/>
        <end position="153"/>
    </location>
</feature>
<feature type="region of interest" description="Disordered" evidence="7">
    <location>
        <begin position="1"/>
        <end position="31"/>
    </location>
</feature>
<keyword evidence="2 5" id="KW-0853">WD repeat</keyword>
<dbReference type="PROSITE" id="PS50294">
    <property type="entry name" value="WD_REPEATS_REGION"/>
    <property type="match status" value="1"/>
</dbReference>
<evidence type="ECO:0000256" key="2">
    <source>
        <dbReference type="ARBA" id="ARBA00022574"/>
    </source>
</evidence>
<dbReference type="PANTHER" id="PTHR44324:SF6">
    <property type="entry name" value="EF-HAND CALCIUM BINDING DOMAIN 8"/>
    <property type="match status" value="1"/>
</dbReference>
<dbReference type="InterPro" id="IPR011992">
    <property type="entry name" value="EF-hand-dom_pair"/>
</dbReference>
<dbReference type="Pfam" id="PF13499">
    <property type="entry name" value="EF-hand_7"/>
    <property type="match status" value="1"/>
</dbReference>
<dbReference type="SUPFAM" id="SSF47473">
    <property type="entry name" value="EF-hand"/>
    <property type="match status" value="1"/>
</dbReference>
<feature type="compositionally biased region" description="Polar residues" evidence="7">
    <location>
        <begin position="1269"/>
        <end position="1281"/>
    </location>
</feature>
<dbReference type="PROSITE" id="PS00018">
    <property type="entry name" value="EF_HAND_1"/>
    <property type="match status" value="1"/>
</dbReference>
<evidence type="ECO:0000313" key="10">
    <source>
        <dbReference type="Proteomes" id="UP001347796"/>
    </source>
</evidence>
<evidence type="ECO:0000256" key="6">
    <source>
        <dbReference type="SAM" id="Coils"/>
    </source>
</evidence>
<keyword evidence="3" id="KW-0677">Repeat</keyword>
<dbReference type="Gene3D" id="2.130.10.10">
    <property type="entry name" value="YVTN repeat-like/Quinoprotein amine dehydrogenase"/>
    <property type="match status" value="4"/>
</dbReference>
<evidence type="ECO:0000259" key="8">
    <source>
        <dbReference type="PROSITE" id="PS50222"/>
    </source>
</evidence>
<dbReference type="InterPro" id="IPR015943">
    <property type="entry name" value="WD40/YVTN_repeat-like_dom_sf"/>
</dbReference>
<dbReference type="Pfam" id="PF00400">
    <property type="entry name" value="WD40"/>
    <property type="match status" value="3"/>
</dbReference>
<reference evidence="9 10" key="1">
    <citation type="submission" date="2024-01" db="EMBL/GenBank/DDBJ databases">
        <title>The genome of the rayed Mediterranean limpet Patella caerulea (Linnaeus, 1758).</title>
        <authorList>
            <person name="Anh-Thu Weber A."/>
            <person name="Halstead-Nussloch G."/>
        </authorList>
    </citation>
    <scope>NUCLEOTIDE SEQUENCE [LARGE SCALE GENOMIC DNA]</scope>
    <source>
        <strain evidence="9">AATW-2023a</strain>
        <tissue evidence="9">Whole specimen</tissue>
    </source>
</reference>
<dbReference type="PANTHER" id="PTHR44324">
    <property type="entry name" value="WD40 REPEAT DOMAIN 95"/>
    <property type="match status" value="1"/>
</dbReference>
<dbReference type="InterPro" id="IPR018247">
    <property type="entry name" value="EF_Hand_1_Ca_BS"/>
</dbReference>
<dbReference type="PROSITE" id="PS50222">
    <property type="entry name" value="EF_HAND_2"/>
    <property type="match status" value="2"/>
</dbReference>
<evidence type="ECO:0000256" key="7">
    <source>
        <dbReference type="SAM" id="MobiDB-lite"/>
    </source>
</evidence>
<dbReference type="InterPro" id="IPR011047">
    <property type="entry name" value="Quinoprotein_ADH-like_sf"/>
</dbReference>
<evidence type="ECO:0000256" key="1">
    <source>
        <dbReference type="ARBA" id="ARBA00014901"/>
    </source>
</evidence>
<dbReference type="InterPro" id="IPR051242">
    <property type="entry name" value="WD-EF-hand_domain"/>
</dbReference>
<dbReference type="SUPFAM" id="SSF50998">
    <property type="entry name" value="Quinoprotein alcohol dehydrogenase-like"/>
    <property type="match status" value="1"/>
</dbReference>
<feature type="repeat" description="WD" evidence="5">
    <location>
        <begin position="530"/>
        <end position="571"/>
    </location>
</feature>
<feature type="region of interest" description="Disordered" evidence="7">
    <location>
        <begin position="1221"/>
        <end position="1288"/>
    </location>
</feature>
<feature type="repeat" description="WD" evidence="5">
    <location>
        <begin position="1003"/>
        <end position="1036"/>
    </location>
</feature>
<name>A0AAN8G723_PATCE</name>
<dbReference type="PROSITE" id="PS00678">
    <property type="entry name" value="WD_REPEATS_1"/>
    <property type="match status" value="1"/>
</dbReference>
<feature type="compositionally biased region" description="Basic and acidic residues" evidence="7">
    <location>
        <begin position="791"/>
        <end position="815"/>
    </location>
</feature>
<comment type="caution">
    <text evidence="9">The sequence shown here is derived from an EMBL/GenBank/DDBJ whole genome shotgun (WGS) entry which is preliminary data.</text>
</comment>
<dbReference type="SMART" id="SM00320">
    <property type="entry name" value="WD40"/>
    <property type="match status" value="9"/>
</dbReference>
<dbReference type="GO" id="GO:0005509">
    <property type="term" value="F:calcium ion binding"/>
    <property type="evidence" value="ECO:0007669"/>
    <property type="project" value="InterPro"/>
</dbReference>
<protein>
    <recommendedName>
        <fullName evidence="1">WD repeat-containing protein on Y chromosome</fullName>
    </recommendedName>
</protein>
<keyword evidence="10" id="KW-1185">Reference proteome</keyword>
<dbReference type="Gene3D" id="1.10.238.10">
    <property type="entry name" value="EF-hand"/>
    <property type="match status" value="1"/>
</dbReference>
<dbReference type="EMBL" id="JAZGQO010000015">
    <property type="protein sequence ID" value="KAK6169081.1"/>
    <property type="molecule type" value="Genomic_DNA"/>
</dbReference>
<sequence length="1288" mass="145766">MATKTVQIAPPTQEASGEEKPKSPTKKVPLSTKSLGLSLFFSDSSSSQMDKHKDSREYGMRDSDIIQQSIESTPEQIAANVKLARLQSIFKDADSDGEPGLSMSEFKEALRRTSNKPIDEEEVEKLFMKMDANCDGTLDWEEYVSYNLLEYQEKSQMLEMLKEKPFPKDVKEIKTRHHDNIVRVIYSPHVHKRWTRLDYTNGKYVTVSKDGIVTFWSMGLRLNRIHTIPIPPDRATQPWFVEMCCIYNVNMIALASTDRDIAFYDITAKKFVKRYVITGLENCITTMDYWADLESKSQSVLVWGDTEGCCCGVYFEIQRGSGLFGSLPSKQEGAKRISFAELLKGHYPNIKAFRLAGIHDDWVSKMSYIPEIGCFLSCCQSSTTSLYLGDFLKKKSPAYFKVDKGLFAFDYCPKLNIIATGGMDYIVRIWNPYVNNKCIVLLRGHTKPVVHVVLVGKKHQVVSIDKSKTIRVFDLKDQSCIQHLSGRILSLGPFPISTIFFNPGLQHLVLATNNLGLLESREEDERYTEILSHNKPVSQILYNTIFKVVVSACEESVISVWDIETGEKQMQFVNAHTAMEDGFLTPLEITAMCFDPPLRRLLTGARDGSVKVWNFNVGAVLQEFSMPEASMVTGIICTPTKFYITGWFRYVGVYGDGEDFESFKIWPKKHEEDILCMAHHNPNLIATGGYDGTIIVWLRETGHTYCKLNAHKCDKDNTFIASNYRGDSAETETPVYDHKCDDESRIDSSESTRELDPSPPYILNSSTHQRMASVPKSRNVRFGGLLNQSKMDVEDPAQKDEDRPEHNDPLKPEESFEHPLLVALNSNDDVTGEKKDCHFTRKEYDNLTKNYEAAIEKMLFLETRNYADKDTAVLVASGAEGWVRFWSVAQGGRLLGQFNAAHKADSSVNTMVVDSENRFLITGDTMGVVKVWDIFNYCIRRRITDDASFSRFKKLTKTFPYLKQFSLDGVLNDEKSEILLKRPPPISSNPDETLKEPLILNSFRAHTKAIANLEYINDRQLIITASADCAIRLWTVCGKYIGTFGERWKQLPRIIKASAIKRTIPKDIRRCGSAKTMRVLNGGKIPYWSKAVAMVKQRGFARLKAQFDYLQDKDDLGSLVMKAKEEDDSSNILGKRYQRQVRHKMPPILPKILETPNSIAVYHTLPFADLSPIDITQATAHLDEASQKRCMASMKDHHKRDRKGDSPIGLVGHYNQVVHKSMGGTKHLAPSNRVKKVVSRHTKASVNTSPEADDRSTSTSSPIHPIDMSSPQPTTGRNNTKLKFPVIE</sequence>
<feature type="compositionally biased region" description="Basic and acidic residues" evidence="7">
    <location>
        <begin position="735"/>
        <end position="756"/>
    </location>
</feature>
<evidence type="ECO:0000256" key="3">
    <source>
        <dbReference type="ARBA" id="ARBA00022737"/>
    </source>
</evidence>
<accession>A0AAN8G723</accession>
<keyword evidence="4" id="KW-0106">Calcium</keyword>
<dbReference type="SUPFAM" id="SSF50978">
    <property type="entry name" value="WD40 repeat-like"/>
    <property type="match status" value="2"/>
</dbReference>
<dbReference type="InterPro" id="IPR001680">
    <property type="entry name" value="WD40_rpt"/>
</dbReference>
<gene>
    <name evidence="9" type="ORF">SNE40_020202</name>
</gene>
<dbReference type="PROSITE" id="PS50082">
    <property type="entry name" value="WD_REPEATS_2"/>
    <property type="match status" value="3"/>
</dbReference>
<dbReference type="InterPro" id="IPR036322">
    <property type="entry name" value="WD40_repeat_dom_sf"/>
</dbReference>
<evidence type="ECO:0000256" key="4">
    <source>
        <dbReference type="ARBA" id="ARBA00022837"/>
    </source>
</evidence>
<evidence type="ECO:0000313" key="9">
    <source>
        <dbReference type="EMBL" id="KAK6169081.1"/>
    </source>
</evidence>